<dbReference type="GO" id="GO:0042128">
    <property type="term" value="P:nitrate assimilation"/>
    <property type="evidence" value="ECO:0007669"/>
    <property type="project" value="TreeGrafter"/>
</dbReference>
<dbReference type="PANTHER" id="PTHR43680">
    <property type="entry name" value="NITRATE REDUCTASE MOLYBDENUM COFACTOR ASSEMBLY CHAPERONE"/>
    <property type="match status" value="1"/>
</dbReference>
<proteinExistence type="predicted"/>
<dbReference type="NCBIfam" id="TIGR00684">
    <property type="entry name" value="narJ"/>
    <property type="match status" value="1"/>
</dbReference>
<dbReference type="GO" id="GO:0051082">
    <property type="term" value="F:unfolded protein binding"/>
    <property type="evidence" value="ECO:0007669"/>
    <property type="project" value="InterPro"/>
</dbReference>
<dbReference type="GO" id="GO:0051131">
    <property type="term" value="P:chaperone-mediated protein complex assembly"/>
    <property type="evidence" value="ECO:0007669"/>
    <property type="project" value="InterPro"/>
</dbReference>
<dbReference type="Proteomes" id="UP000245624">
    <property type="component" value="Unassembled WGS sequence"/>
</dbReference>
<keyword evidence="2" id="KW-1185">Reference proteome</keyword>
<dbReference type="RefSeq" id="WP_109985834.1">
    <property type="nucleotide sequence ID" value="NZ_JAJUIE010000037.1"/>
</dbReference>
<evidence type="ECO:0000313" key="1">
    <source>
        <dbReference type="EMBL" id="PWU66725.1"/>
    </source>
</evidence>
<dbReference type="InterPro" id="IPR003765">
    <property type="entry name" value="NO3_reductase_chaperone_NarJ"/>
</dbReference>
<dbReference type="OrthoDB" id="5296272at2"/>
<name>A0A317KTE6_9BACI</name>
<accession>A0A317KTE6</accession>
<gene>
    <name evidence="1" type="primary">narJ</name>
    <name evidence="1" type="ORF">DLJ74_20170</name>
</gene>
<reference evidence="1 2" key="1">
    <citation type="submission" date="2018-05" db="EMBL/GenBank/DDBJ databases">
        <title>Genomic analysis of Gracilibacillus dipsosauri DD1 reveals novel features of a salt-tolerant amylase.</title>
        <authorList>
            <person name="Deutch C.E."/>
            <person name="Yang S."/>
        </authorList>
    </citation>
    <scope>NUCLEOTIDE SEQUENCE [LARGE SCALE GENOMIC DNA]</scope>
    <source>
        <strain evidence="1 2">DD1</strain>
    </source>
</reference>
<dbReference type="EMBL" id="QGTD01000021">
    <property type="protein sequence ID" value="PWU66725.1"/>
    <property type="molecule type" value="Genomic_DNA"/>
</dbReference>
<evidence type="ECO:0000313" key="2">
    <source>
        <dbReference type="Proteomes" id="UP000245624"/>
    </source>
</evidence>
<organism evidence="1 2">
    <name type="scientific">Gracilibacillus dipsosauri</name>
    <dbReference type="NCBI Taxonomy" id="178340"/>
    <lineage>
        <taxon>Bacteria</taxon>
        <taxon>Bacillati</taxon>
        <taxon>Bacillota</taxon>
        <taxon>Bacilli</taxon>
        <taxon>Bacillales</taxon>
        <taxon>Bacillaceae</taxon>
        <taxon>Gracilibacillus</taxon>
    </lineage>
</organism>
<dbReference type="SUPFAM" id="SSF89155">
    <property type="entry name" value="TorD-like"/>
    <property type="match status" value="1"/>
</dbReference>
<dbReference type="AlphaFoldDB" id="A0A317KTE6"/>
<sequence length="197" mass="22947">MKQKEAELLIIAARLLDYPSKKSLEYALAWTRQSTIWSKDQERVVNVLSPLQKMNFLELEKLYVDTFDLKAKIGLYLTAHEIGDSPKRGAALVKLQKIINQAGFDRRDGELADYMPMLYELVAVMDETDDAIRLWKRLGNATQIIYNQLPENNPYYPLISLLMTDVFQAPTKEELKQMERDREKTDLDELPYPLLYN</sequence>
<comment type="caution">
    <text evidence="1">The sequence shown here is derived from an EMBL/GenBank/DDBJ whole genome shotgun (WGS) entry which is preliminary data.</text>
</comment>
<dbReference type="PANTHER" id="PTHR43680:SF2">
    <property type="entry name" value="NITRATE REDUCTASE MOLYBDENUM COFACTOR ASSEMBLY CHAPERONE NARJ"/>
    <property type="match status" value="1"/>
</dbReference>
<dbReference type="InterPro" id="IPR036411">
    <property type="entry name" value="TorD-like_sf"/>
</dbReference>
<protein>
    <submittedName>
        <fullName evidence="1">Nitrate reductase molybdenum cofactor assembly chaperone</fullName>
    </submittedName>
</protein>
<dbReference type="GO" id="GO:0016530">
    <property type="term" value="F:metallochaperone activity"/>
    <property type="evidence" value="ECO:0007669"/>
    <property type="project" value="TreeGrafter"/>
</dbReference>